<evidence type="ECO:0000313" key="2">
    <source>
        <dbReference type="EMBL" id="MFI9102446.1"/>
    </source>
</evidence>
<evidence type="ECO:0000256" key="1">
    <source>
        <dbReference type="SAM" id="Phobius"/>
    </source>
</evidence>
<dbReference type="EMBL" id="JBITYG010000005">
    <property type="protein sequence ID" value="MFI9102446.1"/>
    <property type="molecule type" value="Genomic_DNA"/>
</dbReference>
<name>A0ABW8CAN8_9ACTN</name>
<keyword evidence="1" id="KW-0472">Membrane</keyword>
<feature type="transmembrane region" description="Helical" evidence="1">
    <location>
        <begin position="111"/>
        <end position="130"/>
    </location>
</feature>
<feature type="transmembrane region" description="Helical" evidence="1">
    <location>
        <begin position="72"/>
        <end position="91"/>
    </location>
</feature>
<reference evidence="2 3" key="1">
    <citation type="submission" date="2024-10" db="EMBL/GenBank/DDBJ databases">
        <title>The Natural Products Discovery Center: Release of the First 8490 Sequenced Strains for Exploring Actinobacteria Biosynthetic Diversity.</title>
        <authorList>
            <person name="Kalkreuter E."/>
            <person name="Kautsar S.A."/>
            <person name="Yang D."/>
            <person name="Bader C.D."/>
            <person name="Teijaro C.N."/>
            <person name="Fluegel L."/>
            <person name="Davis C.M."/>
            <person name="Simpson J.R."/>
            <person name="Lauterbach L."/>
            <person name="Steele A.D."/>
            <person name="Gui C."/>
            <person name="Meng S."/>
            <person name="Li G."/>
            <person name="Viehrig K."/>
            <person name="Ye F."/>
            <person name="Su P."/>
            <person name="Kiefer A.F."/>
            <person name="Nichols A."/>
            <person name="Cepeda A.J."/>
            <person name="Yan W."/>
            <person name="Fan B."/>
            <person name="Jiang Y."/>
            <person name="Adhikari A."/>
            <person name="Zheng C.-J."/>
            <person name="Schuster L."/>
            <person name="Cowan T.M."/>
            <person name="Smanski M.J."/>
            <person name="Chevrette M.G."/>
            <person name="De Carvalho L.P.S."/>
            <person name="Shen B."/>
        </authorList>
    </citation>
    <scope>NUCLEOTIDE SEQUENCE [LARGE SCALE GENOMIC DNA]</scope>
    <source>
        <strain evidence="2 3">NPDC053399</strain>
    </source>
</reference>
<keyword evidence="3" id="KW-1185">Reference proteome</keyword>
<dbReference type="RefSeq" id="WP_399650172.1">
    <property type="nucleotide sequence ID" value="NZ_JBITYG010000005.1"/>
</dbReference>
<comment type="caution">
    <text evidence="2">The sequence shown here is derived from an EMBL/GenBank/DDBJ whole genome shotgun (WGS) entry which is preliminary data.</text>
</comment>
<accession>A0ABW8CAN8</accession>
<feature type="transmembrane region" description="Helical" evidence="1">
    <location>
        <begin position="34"/>
        <end position="60"/>
    </location>
</feature>
<organism evidence="2 3">
    <name type="scientific">Streptomyces fildesensis</name>
    <dbReference type="NCBI Taxonomy" id="375757"/>
    <lineage>
        <taxon>Bacteria</taxon>
        <taxon>Bacillati</taxon>
        <taxon>Actinomycetota</taxon>
        <taxon>Actinomycetes</taxon>
        <taxon>Kitasatosporales</taxon>
        <taxon>Streptomycetaceae</taxon>
        <taxon>Streptomyces</taxon>
    </lineage>
</organism>
<gene>
    <name evidence="2" type="ORF">ACIGXA_18170</name>
</gene>
<proteinExistence type="predicted"/>
<dbReference type="Proteomes" id="UP001614394">
    <property type="component" value="Unassembled WGS sequence"/>
</dbReference>
<protein>
    <recommendedName>
        <fullName evidence="4">Integral membrane protein</fullName>
    </recommendedName>
</protein>
<evidence type="ECO:0000313" key="3">
    <source>
        <dbReference type="Proteomes" id="UP001614394"/>
    </source>
</evidence>
<evidence type="ECO:0008006" key="4">
    <source>
        <dbReference type="Google" id="ProtNLM"/>
    </source>
</evidence>
<keyword evidence="1" id="KW-1133">Transmembrane helix</keyword>
<keyword evidence="1" id="KW-0812">Transmembrane</keyword>
<sequence>MKARIALGAVGVAAMGLGAVQLFTNREVKAPVEVLFWLAGAIVLHDAVLTPVVLAVGAVLARWLPPHLRRPVRAGLITAACLTAVALPFLLRPTATSNPSVLPLDYPRNTLIVLGAVAVLTALAAGWAALRRFRSLPKN</sequence>